<dbReference type="Pfam" id="PF00122">
    <property type="entry name" value="E1-E2_ATPase"/>
    <property type="match status" value="1"/>
</dbReference>
<dbReference type="GO" id="GO:0005886">
    <property type="term" value="C:plasma membrane"/>
    <property type="evidence" value="ECO:0007669"/>
    <property type="project" value="UniProtKB-SubCell"/>
</dbReference>
<dbReference type="InterPro" id="IPR036412">
    <property type="entry name" value="HAD-like_sf"/>
</dbReference>
<keyword evidence="6 10" id="KW-1133">Transmembrane helix</keyword>
<dbReference type="SUPFAM" id="SSF81660">
    <property type="entry name" value="Metal cation-transporting ATPase, ATP-binding domain N"/>
    <property type="match status" value="1"/>
</dbReference>
<dbReference type="EMBL" id="CP046914">
    <property type="protein sequence ID" value="QGZ63274.1"/>
    <property type="molecule type" value="Genomic_DNA"/>
</dbReference>
<dbReference type="Pfam" id="PF00702">
    <property type="entry name" value="Hydrolase"/>
    <property type="match status" value="1"/>
</dbReference>
<dbReference type="Gene3D" id="3.40.1110.10">
    <property type="entry name" value="Calcium-transporting ATPase, cytoplasmic domain N"/>
    <property type="match status" value="1"/>
</dbReference>
<evidence type="ECO:0000256" key="9">
    <source>
        <dbReference type="ARBA" id="ARBA00047308"/>
    </source>
</evidence>
<evidence type="ECO:0000256" key="10">
    <source>
        <dbReference type="RuleBase" id="RU362081"/>
    </source>
</evidence>
<feature type="transmembrane region" description="Helical" evidence="10">
    <location>
        <begin position="244"/>
        <end position="262"/>
    </location>
</feature>
<dbReference type="PROSITE" id="PS00154">
    <property type="entry name" value="ATPASE_E1_E2"/>
    <property type="match status" value="1"/>
</dbReference>
<dbReference type="NCBIfam" id="TIGR01525">
    <property type="entry name" value="ATPase-IB_hvy"/>
    <property type="match status" value="1"/>
</dbReference>
<dbReference type="InterPro" id="IPR023298">
    <property type="entry name" value="ATPase_P-typ_TM_dom_sf"/>
</dbReference>
<dbReference type="Gene3D" id="2.70.150.10">
    <property type="entry name" value="Calcium-transporting ATPase, cytoplasmic transduction domain A"/>
    <property type="match status" value="1"/>
</dbReference>
<keyword evidence="3 10" id="KW-0812">Transmembrane</keyword>
<feature type="transmembrane region" description="Helical" evidence="10">
    <location>
        <begin position="851"/>
        <end position="868"/>
    </location>
</feature>
<dbReference type="InterPro" id="IPR036163">
    <property type="entry name" value="HMA_dom_sf"/>
</dbReference>
<comment type="subcellular location">
    <subcellularLocation>
        <location evidence="10">Cell membrane</location>
    </subcellularLocation>
    <subcellularLocation>
        <location evidence="1">Membrane</location>
    </subcellularLocation>
</comment>
<evidence type="ECO:0000256" key="2">
    <source>
        <dbReference type="ARBA" id="ARBA00006024"/>
    </source>
</evidence>
<keyword evidence="10" id="KW-1003">Cell membrane</keyword>
<dbReference type="Gene3D" id="3.40.50.1000">
    <property type="entry name" value="HAD superfamily/HAD-like"/>
    <property type="match status" value="1"/>
</dbReference>
<evidence type="ECO:0000256" key="4">
    <source>
        <dbReference type="ARBA" id="ARBA00022723"/>
    </source>
</evidence>
<evidence type="ECO:0000256" key="6">
    <source>
        <dbReference type="ARBA" id="ARBA00022989"/>
    </source>
</evidence>
<dbReference type="SUPFAM" id="SSF55008">
    <property type="entry name" value="HMA, heavy metal-associated domain"/>
    <property type="match status" value="1"/>
</dbReference>
<feature type="transmembrane region" description="Helical" evidence="10">
    <location>
        <begin position="874"/>
        <end position="892"/>
    </location>
</feature>
<keyword evidence="4 10" id="KW-0479">Metal-binding</keyword>
<evidence type="ECO:0000313" key="12">
    <source>
        <dbReference type="EMBL" id="QGZ63274.1"/>
    </source>
</evidence>
<dbReference type="InterPro" id="IPR018303">
    <property type="entry name" value="ATPase_P-typ_P_site"/>
</dbReference>
<keyword evidence="13" id="KW-1185">Reference proteome</keyword>
<dbReference type="PRINTS" id="PR00119">
    <property type="entry name" value="CATATPASE"/>
</dbReference>
<comment type="catalytic activity">
    <reaction evidence="9">
        <text>Zn(2+)(in) + ATP + H2O = Zn(2+)(out) + ADP + phosphate + H(+)</text>
        <dbReference type="Rhea" id="RHEA:20621"/>
        <dbReference type="ChEBI" id="CHEBI:15377"/>
        <dbReference type="ChEBI" id="CHEBI:15378"/>
        <dbReference type="ChEBI" id="CHEBI:29105"/>
        <dbReference type="ChEBI" id="CHEBI:30616"/>
        <dbReference type="ChEBI" id="CHEBI:43474"/>
        <dbReference type="ChEBI" id="CHEBI:456216"/>
        <dbReference type="EC" id="7.2.2.12"/>
    </reaction>
</comment>
<evidence type="ECO:0000256" key="3">
    <source>
        <dbReference type="ARBA" id="ARBA00022692"/>
    </source>
</evidence>
<name>A0A7Z2GKU3_9BURK</name>
<dbReference type="InterPro" id="IPR027256">
    <property type="entry name" value="P-typ_ATPase_IB"/>
</dbReference>
<keyword evidence="5" id="KW-1278">Translocase</keyword>
<dbReference type="SFLD" id="SFLDF00027">
    <property type="entry name" value="p-type_atpase"/>
    <property type="match status" value="1"/>
</dbReference>
<feature type="transmembrane region" description="Helical" evidence="10">
    <location>
        <begin position="268"/>
        <end position="287"/>
    </location>
</feature>
<dbReference type="GO" id="GO:0046872">
    <property type="term" value="F:metal ion binding"/>
    <property type="evidence" value="ECO:0007669"/>
    <property type="project" value="UniProtKB-KW"/>
</dbReference>
<dbReference type="KEGG" id="pacs:FAZ98_15840"/>
<evidence type="ECO:0000256" key="1">
    <source>
        <dbReference type="ARBA" id="ARBA00004370"/>
    </source>
</evidence>
<dbReference type="EC" id="7.2.2.12" evidence="8"/>
<accession>A0A7Z2GKU3</accession>
<dbReference type="PANTHER" id="PTHR48085">
    <property type="entry name" value="CADMIUM/ZINC-TRANSPORTING ATPASE HMA2-RELATED"/>
    <property type="match status" value="1"/>
</dbReference>
<dbReference type="SUPFAM" id="SSF81665">
    <property type="entry name" value="Calcium ATPase, transmembrane domain M"/>
    <property type="match status" value="1"/>
</dbReference>
<protein>
    <recommendedName>
        <fullName evidence="8">P-type Zn(2+) transporter</fullName>
        <ecNumber evidence="8">7.2.2.12</ecNumber>
    </recommendedName>
</protein>
<sequence length="902" mass="93823">MNLAFLSQTGVAQRCRARDEGRGDGGAGSAPVAVDAGGANGCCGAHAHESTPGRARVTAGQAGGEQNRRECGDAGHVHATQPGEGGGCGPLHGAHAHDHVGHDHGGDDCGSHDHSHDRDIHSHAHAHDPHTCCGTASHSHAAPTPSRGFAQAPEGTHAARWRIDNMDCPTEERLIRNKLEPMQGVARLDFDLLARELTVHHRLDDVQPFVAALKAIGMAPRALDAAASQAAEPPSRRLAWRQKLLLAVSGVAAASAELLAWSTGHETGVPVLICALVSLLCAGLPTLRKGWIALRHVTINIYFLMSLALIGAVAIGKWPEAAMVVFLFALAEEIEALSLERARQAIRALTALAPDTAEVWHEGERAWRDYAVGEVAIGSRIRVRTGRRVPLDARVIAGRAALDQAPITGESLPVDKESGAALYAGSIVVDGVVEASVTAVAQDSTLARIAAAVQQAQAQRAPTQRFVDQFARYYTPVVVAFAVLIALGGPLVPGGAWSAWLYKALVLLVIACPCALVVSTPVTVVSGLAAAARHGMLVKGGVWLERGRLLKAVALDKTGTLTRGEPVLTDVLALSSTLTAEAALRLAASLDEASTHPVARAIVEGWRARSNPAARTSAASVSADSSSLPALDVAQTPESLRSPPSSRDRLAAVDAFAVLNGRGVQGRIDGVQWRLGNHRLAEELGLCSPALEAQLAQLEQAGKTAIVLCSPQAAVAVLAVADAVRAESAEAVRALRALGVAPVMLTGDNVSTARAVATQLGIDDARGNLLPQDKQDALAELSARYGMAAMVGDGVNDAPALARADIGFAMGAAGTATALETADVAIMDDDPRKIAAFIGLSRKTAAVLKQNIALALGIKAVFLVLALAGEATLWMAVFADVGASLLVVANGLRVRRHFATRR</sequence>
<evidence type="ECO:0000256" key="5">
    <source>
        <dbReference type="ARBA" id="ARBA00022967"/>
    </source>
</evidence>
<feature type="transmembrane region" description="Helical" evidence="10">
    <location>
        <begin position="504"/>
        <end position="531"/>
    </location>
</feature>
<dbReference type="InterPro" id="IPR051014">
    <property type="entry name" value="Cation_Transport_ATPase_IB"/>
</dbReference>
<dbReference type="GO" id="GO:0016887">
    <property type="term" value="F:ATP hydrolysis activity"/>
    <property type="evidence" value="ECO:0007669"/>
    <property type="project" value="InterPro"/>
</dbReference>
<dbReference type="AlphaFoldDB" id="A0A7Z2GKU3"/>
<dbReference type="InterPro" id="IPR059000">
    <property type="entry name" value="ATPase_P-type_domA"/>
</dbReference>
<dbReference type="InterPro" id="IPR008250">
    <property type="entry name" value="ATPase_P-typ_transduc_dom_A_sf"/>
</dbReference>
<feature type="transmembrane region" description="Helical" evidence="10">
    <location>
        <begin position="473"/>
        <end position="492"/>
    </location>
</feature>
<gene>
    <name evidence="12" type="ORF">FAZ98_15840</name>
</gene>
<dbReference type="InterPro" id="IPR044492">
    <property type="entry name" value="P_typ_ATPase_HD_dom"/>
</dbReference>
<dbReference type="RefSeq" id="WP_158952267.1">
    <property type="nucleotide sequence ID" value="NZ_CP046914.1"/>
</dbReference>
<dbReference type="GO" id="GO:0015086">
    <property type="term" value="F:cadmium ion transmembrane transporter activity"/>
    <property type="evidence" value="ECO:0007669"/>
    <property type="project" value="TreeGrafter"/>
</dbReference>
<feature type="transmembrane region" description="Helical" evidence="10">
    <location>
        <begin position="299"/>
        <end position="315"/>
    </location>
</feature>
<organism evidence="12 13">
    <name type="scientific">Paraburkholderia acidisoli</name>
    <dbReference type="NCBI Taxonomy" id="2571748"/>
    <lineage>
        <taxon>Bacteria</taxon>
        <taxon>Pseudomonadati</taxon>
        <taxon>Pseudomonadota</taxon>
        <taxon>Betaproteobacteria</taxon>
        <taxon>Burkholderiales</taxon>
        <taxon>Burkholderiaceae</taxon>
        <taxon>Paraburkholderia</taxon>
    </lineage>
</organism>
<dbReference type="InterPro" id="IPR023214">
    <property type="entry name" value="HAD_sf"/>
</dbReference>
<keyword evidence="10" id="KW-0067">ATP-binding</keyword>
<keyword evidence="7 10" id="KW-0472">Membrane</keyword>
<dbReference type="OrthoDB" id="8552908at2"/>
<evidence type="ECO:0000256" key="8">
    <source>
        <dbReference type="ARBA" id="ARBA00039097"/>
    </source>
</evidence>
<dbReference type="PANTHER" id="PTHR48085:SF5">
    <property type="entry name" value="CADMIUM_ZINC-TRANSPORTING ATPASE HMA4-RELATED"/>
    <property type="match status" value="1"/>
</dbReference>
<dbReference type="GO" id="GO:0005524">
    <property type="term" value="F:ATP binding"/>
    <property type="evidence" value="ECO:0007669"/>
    <property type="project" value="UniProtKB-UniRule"/>
</dbReference>
<evidence type="ECO:0000256" key="7">
    <source>
        <dbReference type="ARBA" id="ARBA00023136"/>
    </source>
</evidence>
<proteinExistence type="inferred from homology"/>
<keyword evidence="10" id="KW-0547">Nucleotide-binding</keyword>
<reference evidence="12 13" key="1">
    <citation type="submission" date="2019-12" db="EMBL/GenBank/DDBJ databases">
        <title>Paraburkholderia acidiphila 7Q-K02 sp. nov and Paraburkholderia acidisoli DHF22 sp. nov., two strains isolated from forest soil.</title>
        <authorList>
            <person name="Gao Z."/>
            <person name="Qiu L."/>
        </authorList>
    </citation>
    <scope>NUCLEOTIDE SEQUENCE [LARGE SCALE GENOMIC DNA]</scope>
    <source>
        <strain evidence="12 13">DHF22</strain>
    </source>
</reference>
<dbReference type="InterPro" id="IPR001757">
    <property type="entry name" value="P_typ_ATPase"/>
</dbReference>
<dbReference type="SFLD" id="SFLDS00003">
    <property type="entry name" value="Haloacid_Dehalogenase"/>
    <property type="match status" value="1"/>
</dbReference>
<dbReference type="InterPro" id="IPR023299">
    <property type="entry name" value="ATPase_P-typ_cyto_dom_N"/>
</dbReference>
<dbReference type="Proteomes" id="UP000433577">
    <property type="component" value="Chromosome 2"/>
</dbReference>
<evidence type="ECO:0000313" key="13">
    <source>
        <dbReference type="Proteomes" id="UP000433577"/>
    </source>
</evidence>
<evidence type="ECO:0000259" key="11">
    <source>
        <dbReference type="Pfam" id="PF00122"/>
    </source>
</evidence>
<dbReference type="GO" id="GO:0016463">
    <property type="term" value="F:P-type zinc transporter activity"/>
    <property type="evidence" value="ECO:0007669"/>
    <property type="project" value="UniProtKB-EC"/>
</dbReference>
<dbReference type="SUPFAM" id="SSF81653">
    <property type="entry name" value="Calcium ATPase, transduction domain A"/>
    <property type="match status" value="1"/>
</dbReference>
<dbReference type="NCBIfam" id="TIGR01494">
    <property type="entry name" value="ATPase_P-type"/>
    <property type="match status" value="2"/>
</dbReference>
<dbReference type="SFLD" id="SFLDG00002">
    <property type="entry name" value="C1.7:_P-type_atpase_like"/>
    <property type="match status" value="1"/>
</dbReference>
<dbReference type="SUPFAM" id="SSF56784">
    <property type="entry name" value="HAD-like"/>
    <property type="match status" value="1"/>
</dbReference>
<feature type="domain" description="P-type ATPase A" evidence="11">
    <location>
        <begin position="352"/>
        <end position="454"/>
    </location>
</feature>
<comment type="similarity">
    <text evidence="2 10">Belongs to the cation transport ATPase (P-type) (TC 3.A.3) family. Type IB subfamily.</text>
</comment>